<evidence type="ECO:0000313" key="1">
    <source>
        <dbReference type="EMBL" id="THF50486.1"/>
    </source>
</evidence>
<reference evidence="1 2" key="1">
    <citation type="submission" date="2019-04" db="EMBL/GenBank/DDBJ databases">
        <title>Flavobacterium sp. nov. isolated from construction timber.</title>
        <authorList>
            <person name="Lin S.-Y."/>
            <person name="Chang C.-T."/>
            <person name="Young C.-C."/>
        </authorList>
    </citation>
    <scope>NUCLEOTIDE SEQUENCE [LARGE SCALE GENOMIC DNA]</scope>
    <source>
        <strain evidence="1 2">CC-CTC003</strain>
    </source>
</reference>
<dbReference type="SFLD" id="SFLDG01129">
    <property type="entry name" value="C1.5:_HAD__Beta-PGM__Phosphata"/>
    <property type="match status" value="1"/>
</dbReference>
<dbReference type="InterPro" id="IPR036412">
    <property type="entry name" value="HAD-like_sf"/>
</dbReference>
<dbReference type="InterPro" id="IPR023214">
    <property type="entry name" value="HAD_sf"/>
</dbReference>
<evidence type="ECO:0000313" key="2">
    <source>
        <dbReference type="Proteomes" id="UP000307507"/>
    </source>
</evidence>
<sequence>MRFTNKTDIFFDLDHTLWDFEKNSALAFEAIFEKHAMPISMETFLEYYIPINFKYWKLYQEEKITQQELRYSRFREVFDLLQYPIDDAKINLLAQEYIWYLPKFNHLFDGAIEILDYLKPKYNLHIITNGFHEVQEGKLKNANIDHYFITITNSEKAGVKKPNPKIFEFALDLARTDKDKSVMIGDSMEADIEGALNVGLDAIFFSESDYGDALKVPQVRHLLELKKIL</sequence>
<protein>
    <submittedName>
        <fullName evidence="1">Noncanonical pyrimidine nucleotidase, YjjG family</fullName>
    </submittedName>
</protein>
<dbReference type="NCBIfam" id="TIGR02254">
    <property type="entry name" value="YjjG_YfnB"/>
    <property type="match status" value="1"/>
</dbReference>
<dbReference type="EMBL" id="SSNZ01000003">
    <property type="protein sequence ID" value="THF50486.1"/>
    <property type="molecule type" value="Genomic_DNA"/>
</dbReference>
<dbReference type="RefSeq" id="WP_136403032.1">
    <property type="nucleotide sequence ID" value="NZ_SSNZ01000003.1"/>
</dbReference>
<dbReference type="SFLD" id="SFLDS00003">
    <property type="entry name" value="Haloacid_Dehalogenase"/>
    <property type="match status" value="1"/>
</dbReference>
<proteinExistence type="predicted"/>
<dbReference type="InterPro" id="IPR023198">
    <property type="entry name" value="PGP-like_dom2"/>
</dbReference>
<keyword evidence="2" id="KW-1185">Reference proteome</keyword>
<organism evidence="1 2">
    <name type="scientific">Flavobacterium supellecticarium</name>
    <dbReference type="NCBI Taxonomy" id="2565924"/>
    <lineage>
        <taxon>Bacteria</taxon>
        <taxon>Pseudomonadati</taxon>
        <taxon>Bacteroidota</taxon>
        <taxon>Flavobacteriia</taxon>
        <taxon>Flavobacteriales</taxon>
        <taxon>Flavobacteriaceae</taxon>
        <taxon>Flavobacterium</taxon>
    </lineage>
</organism>
<dbReference type="InterPro" id="IPR052550">
    <property type="entry name" value="Pyrimidine_5'-ntase_YjjG"/>
</dbReference>
<dbReference type="InterPro" id="IPR006439">
    <property type="entry name" value="HAD-SF_hydro_IA"/>
</dbReference>
<dbReference type="SUPFAM" id="SSF56784">
    <property type="entry name" value="HAD-like"/>
    <property type="match status" value="1"/>
</dbReference>
<accession>A0A4S3ZXE9</accession>
<dbReference type="NCBIfam" id="TIGR01549">
    <property type="entry name" value="HAD-SF-IA-v1"/>
    <property type="match status" value="1"/>
</dbReference>
<dbReference type="PANTHER" id="PTHR47478">
    <property type="match status" value="1"/>
</dbReference>
<dbReference type="Gene3D" id="1.10.150.240">
    <property type="entry name" value="Putative phosphatase, domain 2"/>
    <property type="match status" value="1"/>
</dbReference>
<dbReference type="GO" id="GO:0008253">
    <property type="term" value="F:5'-nucleotidase activity"/>
    <property type="evidence" value="ECO:0007669"/>
    <property type="project" value="InterPro"/>
</dbReference>
<dbReference type="InterPro" id="IPR041492">
    <property type="entry name" value="HAD_2"/>
</dbReference>
<dbReference type="InterPro" id="IPR011951">
    <property type="entry name" value="HAD-SF_hydro_IA_YjjG/PynA"/>
</dbReference>
<comment type="caution">
    <text evidence="1">The sequence shown here is derived from an EMBL/GenBank/DDBJ whole genome shotgun (WGS) entry which is preliminary data.</text>
</comment>
<dbReference type="Proteomes" id="UP000307507">
    <property type="component" value="Unassembled WGS sequence"/>
</dbReference>
<dbReference type="PANTHER" id="PTHR47478:SF1">
    <property type="entry name" value="PYRIMIDINE 5'-NUCLEOTIDASE YJJG"/>
    <property type="match status" value="1"/>
</dbReference>
<dbReference type="Pfam" id="PF13419">
    <property type="entry name" value="HAD_2"/>
    <property type="match status" value="1"/>
</dbReference>
<dbReference type="OrthoDB" id="9802350at2"/>
<name>A0A4S3ZXE9_9FLAO</name>
<gene>
    <name evidence="1" type="ORF">E6C50_09670</name>
</gene>
<dbReference type="AlphaFoldDB" id="A0A4S3ZXE9"/>
<dbReference type="Gene3D" id="3.40.50.1000">
    <property type="entry name" value="HAD superfamily/HAD-like"/>
    <property type="match status" value="1"/>
</dbReference>